<protein>
    <submittedName>
        <fullName evidence="3">Uncharacterized protein</fullName>
    </submittedName>
</protein>
<dbReference type="Proteomes" id="UP000641646">
    <property type="component" value="Unassembled WGS sequence"/>
</dbReference>
<reference evidence="3" key="2">
    <citation type="submission" date="2020-08" db="EMBL/GenBank/DDBJ databases">
        <authorList>
            <person name="Chen M."/>
            <person name="Teng W."/>
            <person name="Zhao L."/>
            <person name="Hu C."/>
            <person name="Zhou Y."/>
            <person name="Han B."/>
            <person name="Song L."/>
            <person name="Shu W."/>
        </authorList>
    </citation>
    <scope>NUCLEOTIDE SEQUENCE</scope>
    <source>
        <strain evidence="3">FACHB-1375</strain>
    </source>
</reference>
<comment type="caution">
    <text evidence="3">The sequence shown here is derived from an EMBL/GenBank/DDBJ whole genome shotgun (WGS) entry which is preliminary data.</text>
</comment>
<reference evidence="3" key="1">
    <citation type="journal article" date="2015" name="ISME J.">
        <title>Draft Genome Sequence of Streptomyces incarnatus NRRL8089, which Produces the Nucleoside Antibiotic Sinefungin.</title>
        <authorList>
            <person name="Oshima K."/>
            <person name="Hattori M."/>
            <person name="Shimizu H."/>
            <person name="Fukuda K."/>
            <person name="Nemoto M."/>
            <person name="Inagaki K."/>
            <person name="Tamura T."/>
        </authorList>
    </citation>
    <scope>NUCLEOTIDE SEQUENCE</scope>
    <source>
        <strain evidence="3">FACHB-1375</strain>
    </source>
</reference>
<keyword evidence="1" id="KW-0175">Coiled coil</keyword>
<organism evidence="3 4">
    <name type="scientific">Aerosakkonema funiforme FACHB-1375</name>
    <dbReference type="NCBI Taxonomy" id="2949571"/>
    <lineage>
        <taxon>Bacteria</taxon>
        <taxon>Bacillati</taxon>
        <taxon>Cyanobacteriota</taxon>
        <taxon>Cyanophyceae</taxon>
        <taxon>Oscillatoriophycideae</taxon>
        <taxon>Aerosakkonematales</taxon>
        <taxon>Aerosakkonemataceae</taxon>
        <taxon>Aerosakkonema</taxon>
    </lineage>
</organism>
<feature type="compositionally biased region" description="Basic and acidic residues" evidence="2">
    <location>
        <begin position="142"/>
        <end position="151"/>
    </location>
</feature>
<evidence type="ECO:0000313" key="4">
    <source>
        <dbReference type="Proteomes" id="UP000641646"/>
    </source>
</evidence>
<gene>
    <name evidence="3" type="ORF">H6G03_29295</name>
</gene>
<dbReference type="RefSeq" id="WP_190472870.1">
    <property type="nucleotide sequence ID" value="NZ_JACJPW010000108.1"/>
</dbReference>
<keyword evidence="4" id="KW-1185">Reference proteome</keyword>
<feature type="region of interest" description="Disordered" evidence="2">
    <location>
        <begin position="141"/>
        <end position="196"/>
    </location>
</feature>
<feature type="coiled-coil region" evidence="1">
    <location>
        <begin position="5"/>
        <end position="115"/>
    </location>
</feature>
<sequence>MNYDVKQWIEEINALRQQVAQAQSDRDLAVDSAARWSQLYNTEAEQRRADAKLAQQTIDKLKAEIDQLKVDFAAKLDEVADISASSPELQQLQSVEALKHKLVEVLLERDRLAEALKAEREAHAQTRQSLTTALGDTIDLLTKQRDTDPTEFKATPVKQDRPQPDKLPGSSHPAHLPSFKNPSLQLPPTRPAPPRL</sequence>
<evidence type="ECO:0000256" key="1">
    <source>
        <dbReference type="SAM" id="Coils"/>
    </source>
</evidence>
<accession>A0A926ZJL8</accession>
<evidence type="ECO:0000313" key="3">
    <source>
        <dbReference type="EMBL" id="MBD2185120.1"/>
    </source>
</evidence>
<proteinExistence type="predicted"/>
<evidence type="ECO:0000256" key="2">
    <source>
        <dbReference type="SAM" id="MobiDB-lite"/>
    </source>
</evidence>
<name>A0A926ZJL8_9CYAN</name>
<dbReference type="EMBL" id="JACJPW010000108">
    <property type="protein sequence ID" value="MBD2185120.1"/>
    <property type="molecule type" value="Genomic_DNA"/>
</dbReference>
<dbReference type="AlphaFoldDB" id="A0A926ZJL8"/>